<dbReference type="OrthoDB" id="20303at2759"/>
<evidence type="ECO:0000256" key="10">
    <source>
        <dbReference type="ARBA" id="ARBA00022989"/>
    </source>
</evidence>
<evidence type="ECO:0000256" key="15">
    <source>
        <dbReference type="SAM" id="SignalP"/>
    </source>
</evidence>
<reference evidence="16 17" key="1">
    <citation type="journal article" date="2018" name="Mol. Biol. Evol.">
        <title>Analysis of the draft genome of the red seaweed Gracilariopsis chorda provides insights into genome size evolution in Rhodophyta.</title>
        <authorList>
            <person name="Lee J."/>
            <person name="Yang E.C."/>
            <person name="Graf L."/>
            <person name="Yang J.H."/>
            <person name="Qiu H."/>
            <person name="Zel Zion U."/>
            <person name="Chan C.X."/>
            <person name="Stephens T.G."/>
            <person name="Weber A.P.M."/>
            <person name="Boo G.H."/>
            <person name="Boo S.M."/>
            <person name="Kim K.M."/>
            <person name="Shin Y."/>
            <person name="Jung M."/>
            <person name="Lee S.J."/>
            <person name="Yim H.S."/>
            <person name="Lee J.H."/>
            <person name="Bhattacharya D."/>
            <person name="Yoon H.S."/>
        </authorList>
    </citation>
    <scope>NUCLEOTIDE SEQUENCE [LARGE SCALE GENOMIC DNA]</scope>
    <source>
        <strain evidence="16 17">SKKU-2015</strain>
        <tissue evidence="16">Whole body</tissue>
    </source>
</reference>
<feature type="signal peptide" evidence="15">
    <location>
        <begin position="1"/>
        <end position="20"/>
    </location>
</feature>
<dbReference type="GO" id="GO:0005789">
    <property type="term" value="C:endoplasmic reticulum membrane"/>
    <property type="evidence" value="ECO:0007669"/>
    <property type="project" value="UniProtKB-SubCell"/>
</dbReference>
<dbReference type="AlphaFoldDB" id="A0A2V3IZA6"/>
<feature type="transmembrane region" description="Helical" evidence="14">
    <location>
        <begin position="174"/>
        <end position="197"/>
    </location>
</feature>
<keyword evidence="12 14" id="KW-0472">Membrane</keyword>
<keyword evidence="17" id="KW-1185">Reference proteome</keyword>
<evidence type="ECO:0000256" key="1">
    <source>
        <dbReference type="ARBA" id="ARBA00004115"/>
    </source>
</evidence>
<keyword evidence="10 14" id="KW-1133">Transmembrane helix</keyword>
<evidence type="ECO:0000256" key="3">
    <source>
        <dbReference type="ARBA" id="ARBA00016584"/>
    </source>
</evidence>
<evidence type="ECO:0000256" key="7">
    <source>
        <dbReference type="ARBA" id="ARBA00022729"/>
    </source>
</evidence>
<dbReference type="InterPro" id="IPR009567">
    <property type="entry name" value="SARAF"/>
</dbReference>
<keyword evidence="8" id="KW-0256">Endoplasmic reticulum</keyword>
<dbReference type="GO" id="GO:0006816">
    <property type="term" value="P:calcium ion transport"/>
    <property type="evidence" value="ECO:0007669"/>
    <property type="project" value="UniProtKB-KW"/>
</dbReference>
<evidence type="ECO:0000256" key="4">
    <source>
        <dbReference type="ARBA" id="ARBA00022448"/>
    </source>
</evidence>
<evidence type="ECO:0000256" key="13">
    <source>
        <dbReference type="ARBA" id="ARBA00031116"/>
    </source>
</evidence>
<dbReference type="EMBL" id="NBIV01000024">
    <property type="protein sequence ID" value="PXF47405.1"/>
    <property type="molecule type" value="Genomic_DNA"/>
</dbReference>
<name>A0A2V3IZA6_9FLOR</name>
<evidence type="ECO:0000256" key="8">
    <source>
        <dbReference type="ARBA" id="ARBA00022824"/>
    </source>
</evidence>
<evidence type="ECO:0000256" key="2">
    <source>
        <dbReference type="ARBA" id="ARBA00006833"/>
    </source>
</evidence>
<gene>
    <name evidence="16" type="ORF">BWQ96_02736</name>
</gene>
<protein>
    <recommendedName>
        <fullName evidence="3">Store-operated calcium entry-associated regulatory factor</fullName>
    </recommendedName>
    <alternativeName>
        <fullName evidence="13">Transmembrane protein 66</fullName>
    </alternativeName>
</protein>
<keyword evidence="6 14" id="KW-0812">Transmembrane</keyword>
<evidence type="ECO:0000256" key="12">
    <source>
        <dbReference type="ARBA" id="ARBA00023136"/>
    </source>
</evidence>
<dbReference type="Proteomes" id="UP000247409">
    <property type="component" value="Unassembled WGS sequence"/>
</dbReference>
<sequence length="223" mass="24854">MQSTAFSILVLVVVLTKASSSRVERTGNAFGSLVSKDDRIYLPSVSKLTFVADTFTKCRRTDPRPQLTCIGGNASERHDLYPNRVDCYNMGVDPGNNGALLPTWQCVAAVPRTVTVADTTVNCEGWSSDDDIFVVAGSCWLTFKLAYEEAQRGGLPSEQHRHYSRGHDAFRFRWILNTMFNVIAIIIIALLLLWCFLRFQTPRAAEREPLIATPQNYQATTGS</sequence>
<evidence type="ECO:0000256" key="5">
    <source>
        <dbReference type="ARBA" id="ARBA00022568"/>
    </source>
</evidence>
<dbReference type="PANTHER" id="PTHR15929:SF0">
    <property type="entry name" value="STORE-OPERATED CALCIUM ENTRY-ASSOCIATED REGULATORY FACTOR"/>
    <property type="match status" value="1"/>
</dbReference>
<evidence type="ECO:0000256" key="9">
    <source>
        <dbReference type="ARBA" id="ARBA00022837"/>
    </source>
</evidence>
<accession>A0A2V3IZA6</accession>
<dbReference type="GO" id="GO:2001256">
    <property type="term" value="P:regulation of store-operated calcium entry"/>
    <property type="evidence" value="ECO:0007669"/>
    <property type="project" value="InterPro"/>
</dbReference>
<evidence type="ECO:0000313" key="17">
    <source>
        <dbReference type="Proteomes" id="UP000247409"/>
    </source>
</evidence>
<organism evidence="16 17">
    <name type="scientific">Gracilariopsis chorda</name>
    <dbReference type="NCBI Taxonomy" id="448386"/>
    <lineage>
        <taxon>Eukaryota</taxon>
        <taxon>Rhodophyta</taxon>
        <taxon>Florideophyceae</taxon>
        <taxon>Rhodymeniophycidae</taxon>
        <taxon>Gracilariales</taxon>
        <taxon>Gracilariaceae</taxon>
        <taxon>Gracilariopsis</taxon>
    </lineage>
</organism>
<keyword evidence="7 15" id="KW-0732">Signal</keyword>
<evidence type="ECO:0000256" key="14">
    <source>
        <dbReference type="SAM" id="Phobius"/>
    </source>
</evidence>
<keyword evidence="4" id="KW-0813">Transport</keyword>
<dbReference type="Pfam" id="PF06682">
    <property type="entry name" value="SARAF"/>
    <property type="match status" value="1"/>
</dbReference>
<comment type="caution">
    <text evidence="16">The sequence shown here is derived from an EMBL/GenBank/DDBJ whole genome shotgun (WGS) entry which is preliminary data.</text>
</comment>
<comment type="subcellular location">
    <subcellularLocation>
        <location evidence="1">Endoplasmic reticulum membrane</location>
        <topology evidence="1">Single-pass type I membrane protein</topology>
    </subcellularLocation>
</comment>
<comment type="similarity">
    <text evidence="2">Belongs to the SARAF family.</text>
</comment>
<dbReference type="STRING" id="448386.A0A2V3IZA6"/>
<evidence type="ECO:0000313" key="16">
    <source>
        <dbReference type="EMBL" id="PXF47405.1"/>
    </source>
</evidence>
<evidence type="ECO:0000256" key="11">
    <source>
        <dbReference type="ARBA" id="ARBA00023065"/>
    </source>
</evidence>
<dbReference type="PANTHER" id="PTHR15929">
    <property type="entry name" value="STORE-OPERATED CALCIUM ENTRY-ASSOCIATED REGULATORY FACTOR"/>
    <property type="match status" value="1"/>
</dbReference>
<keyword evidence="11" id="KW-0406">Ion transport</keyword>
<proteinExistence type="inferred from homology"/>
<feature type="chain" id="PRO_5015886537" description="Store-operated calcium entry-associated regulatory factor" evidence="15">
    <location>
        <begin position="21"/>
        <end position="223"/>
    </location>
</feature>
<evidence type="ECO:0000256" key="6">
    <source>
        <dbReference type="ARBA" id="ARBA00022692"/>
    </source>
</evidence>
<keyword evidence="9" id="KW-0106">Calcium</keyword>
<keyword evidence="5" id="KW-0109">Calcium transport</keyword>